<dbReference type="InterPro" id="IPR045979">
    <property type="entry name" value="DUF5935"/>
</dbReference>
<feature type="transmembrane region" description="Helical" evidence="5">
    <location>
        <begin position="152"/>
        <end position="174"/>
    </location>
</feature>
<keyword evidence="2 5" id="KW-0812">Transmembrane</keyword>
<keyword evidence="3 5" id="KW-1133">Transmembrane helix</keyword>
<keyword evidence="4 5" id="KW-0472">Membrane</keyword>
<evidence type="ECO:0000259" key="6">
    <source>
        <dbReference type="Pfam" id="PF04932"/>
    </source>
</evidence>
<evidence type="ECO:0000256" key="1">
    <source>
        <dbReference type="ARBA" id="ARBA00004141"/>
    </source>
</evidence>
<dbReference type="Proteomes" id="UP001161325">
    <property type="component" value="Unassembled WGS sequence"/>
</dbReference>
<evidence type="ECO:0008006" key="10">
    <source>
        <dbReference type="Google" id="ProtNLM"/>
    </source>
</evidence>
<feature type="domain" description="O-antigen ligase-related" evidence="6">
    <location>
        <begin position="225"/>
        <end position="377"/>
    </location>
</feature>
<evidence type="ECO:0000313" key="8">
    <source>
        <dbReference type="EMBL" id="GLC28482.1"/>
    </source>
</evidence>
<dbReference type="PANTHER" id="PTHR37422:SF13">
    <property type="entry name" value="LIPOPOLYSACCHARIDE BIOSYNTHESIS PROTEIN PA4999-RELATED"/>
    <property type="match status" value="1"/>
</dbReference>
<evidence type="ECO:0000256" key="4">
    <source>
        <dbReference type="ARBA" id="ARBA00023136"/>
    </source>
</evidence>
<reference evidence="8" key="1">
    <citation type="submission" date="2022-08" db="EMBL/GenBank/DDBJ databases">
        <title>Draft genome sequencing of Roseisolibacter agri AW1220.</title>
        <authorList>
            <person name="Tobiishi Y."/>
            <person name="Tonouchi A."/>
        </authorList>
    </citation>
    <scope>NUCLEOTIDE SEQUENCE</scope>
    <source>
        <strain evidence="8">AW1220</strain>
    </source>
</reference>
<feature type="transmembrane region" description="Helical" evidence="5">
    <location>
        <begin position="216"/>
        <end position="234"/>
    </location>
</feature>
<organism evidence="8 9">
    <name type="scientific">Roseisolibacter agri</name>
    <dbReference type="NCBI Taxonomy" id="2014610"/>
    <lineage>
        <taxon>Bacteria</taxon>
        <taxon>Pseudomonadati</taxon>
        <taxon>Gemmatimonadota</taxon>
        <taxon>Gemmatimonadia</taxon>
        <taxon>Gemmatimonadales</taxon>
        <taxon>Gemmatimonadaceae</taxon>
        <taxon>Roseisolibacter</taxon>
    </lineage>
</organism>
<evidence type="ECO:0000256" key="5">
    <source>
        <dbReference type="SAM" id="Phobius"/>
    </source>
</evidence>
<feature type="transmembrane region" description="Helical" evidence="5">
    <location>
        <begin position="194"/>
        <end position="211"/>
    </location>
</feature>
<keyword evidence="9" id="KW-1185">Reference proteome</keyword>
<sequence length="473" mass="51225">MRPPPPPQATVRAWGRRGGLAPQVPVAPMPHTAGPLPETRRTSLLKAILGGVEFTPAYVGFLGYIFVITTLVVPIADVAMAVAVFSMLLPQPGGYRFPPTLRWLVALTAWCALGLTMTGHPGTVTEEVYALIKLCVIVFVAANVLRTRGQINFFLIFFLACYAFFPARAGLFAFLFYGGGRVAWQGLFGNPNDLAAMSLLALSMCLGLFFSARHTLLRLVSMAGVGVLSLVVLLTQSRGAMVAMFVFAFAAIVSTKGKQRLKLIYALAIAGVVGAYVAPKSVWDRFAGLANFGTETAQLKAVDPEGSAEQRWEIWKVARRITVENPILGVGWGAYPLEHAVYAQRPEFKRTARGARDTHSTLLNVVAETGFPGLVIFSGIFLSAVLFAERTRRAARRVLPEDATMLLYLELGLLAYFVAGIWGSYAKLSLTYVHTLVLWAYATMMMRTLRAQAGGVPYGAAAYGGVPSRAPLR</sequence>
<feature type="transmembrane region" description="Helical" evidence="5">
    <location>
        <begin position="369"/>
        <end position="387"/>
    </location>
</feature>
<feature type="transmembrane region" description="Helical" evidence="5">
    <location>
        <begin position="407"/>
        <end position="425"/>
    </location>
</feature>
<dbReference type="Pfam" id="PF19358">
    <property type="entry name" value="DUF5935"/>
    <property type="match status" value="1"/>
</dbReference>
<feature type="transmembrane region" description="Helical" evidence="5">
    <location>
        <begin position="61"/>
        <end position="89"/>
    </location>
</feature>
<feature type="transmembrane region" description="Helical" evidence="5">
    <location>
        <begin position="240"/>
        <end position="256"/>
    </location>
</feature>
<name>A0AA37V4X8_9BACT</name>
<dbReference type="EMBL" id="BRXS01000010">
    <property type="protein sequence ID" value="GLC28482.1"/>
    <property type="molecule type" value="Genomic_DNA"/>
</dbReference>
<feature type="transmembrane region" description="Helical" evidence="5">
    <location>
        <begin position="128"/>
        <end position="145"/>
    </location>
</feature>
<feature type="transmembrane region" description="Helical" evidence="5">
    <location>
        <begin position="263"/>
        <end position="279"/>
    </location>
</feature>
<evidence type="ECO:0000259" key="7">
    <source>
        <dbReference type="Pfam" id="PF19358"/>
    </source>
</evidence>
<evidence type="ECO:0000256" key="2">
    <source>
        <dbReference type="ARBA" id="ARBA00022692"/>
    </source>
</evidence>
<evidence type="ECO:0000313" key="9">
    <source>
        <dbReference type="Proteomes" id="UP001161325"/>
    </source>
</evidence>
<dbReference type="AlphaFoldDB" id="A0AA37V4X8"/>
<feature type="domain" description="DUF5935" evidence="7">
    <location>
        <begin position="72"/>
        <end position="201"/>
    </location>
</feature>
<gene>
    <name evidence="8" type="ORF">rosag_49950</name>
</gene>
<comment type="subcellular location">
    <subcellularLocation>
        <location evidence="1">Membrane</location>
        <topology evidence="1">Multi-pass membrane protein</topology>
    </subcellularLocation>
</comment>
<dbReference type="InterPro" id="IPR007016">
    <property type="entry name" value="O-antigen_ligase-rel_domated"/>
</dbReference>
<accession>A0AA37V4X8</accession>
<dbReference type="GO" id="GO:0016020">
    <property type="term" value="C:membrane"/>
    <property type="evidence" value="ECO:0007669"/>
    <property type="project" value="UniProtKB-SubCell"/>
</dbReference>
<dbReference type="PANTHER" id="PTHR37422">
    <property type="entry name" value="TEICHURONIC ACID BIOSYNTHESIS PROTEIN TUAE"/>
    <property type="match status" value="1"/>
</dbReference>
<feature type="transmembrane region" description="Helical" evidence="5">
    <location>
        <begin position="101"/>
        <end position="122"/>
    </location>
</feature>
<evidence type="ECO:0000256" key="3">
    <source>
        <dbReference type="ARBA" id="ARBA00022989"/>
    </source>
</evidence>
<dbReference type="Pfam" id="PF04932">
    <property type="entry name" value="Wzy_C"/>
    <property type="match status" value="1"/>
</dbReference>
<protein>
    <recommendedName>
        <fullName evidence="10">O-Antigen ligase</fullName>
    </recommendedName>
</protein>
<proteinExistence type="predicted"/>
<dbReference type="InterPro" id="IPR051533">
    <property type="entry name" value="WaaL-like"/>
</dbReference>
<comment type="caution">
    <text evidence="8">The sequence shown here is derived from an EMBL/GenBank/DDBJ whole genome shotgun (WGS) entry which is preliminary data.</text>
</comment>